<dbReference type="InterPro" id="IPR004888">
    <property type="entry name" value="Glycoside_hydrolase_63"/>
</dbReference>
<gene>
    <name evidence="5" type="ORF">CLV63_113113</name>
</gene>
<keyword evidence="2" id="KW-0378">Hydrolase</keyword>
<evidence type="ECO:0000256" key="1">
    <source>
        <dbReference type="ARBA" id="ARBA00010833"/>
    </source>
</evidence>
<dbReference type="GO" id="GO:0004573">
    <property type="term" value="F:Glc3Man9GlcNAc2 oligosaccharide glucosidase activity"/>
    <property type="evidence" value="ECO:0007669"/>
    <property type="project" value="InterPro"/>
</dbReference>
<accession>A0A2P8DFH2</accession>
<dbReference type="PANTHER" id="PTHR10412">
    <property type="entry name" value="MANNOSYL-OLIGOSACCHARIDE GLUCOSIDASE"/>
    <property type="match status" value="1"/>
</dbReference>
<evidence type="ECO:0000259" key="4">
    <source>
        <dbReference type="Pfam" id="PF22422"/>
    </source>
</evidence>
<keyword evidence="6" id="KW-1185">Reference proteome</keyword>
<dbReference type="Proteomes" id="UP000240542">
    <property type="component" value="Unassembled WGS sequence"/>
</dbReference>
<evidence type="ECO:0000256" key="3">
    <source>
        <dbReference type="ARBA" id="ARBA00023295"/>
    </source>
</evidence>
<dbReference type="GO" id="GO:0006487">
    <property type="term" value="P:protein N-linked glycosylation"/>
    <property type="evidence" value="ECO:0007669"/>
    <property type="project" value="TreeGrafter"/>
</dbReference>
<organism evidence="5 6">
    <name type="scientific">Murinocardiopsis flavida</name>
    <dbReference type="NCBI Taxonomy" id="645275"/>
    <lineage>
        <taxon>Bacteria</taxon>
        <taxon>Bacillati</taxon>
        <taxon>Actinomycetota</taxon>
        <taxon>Actinomycetes</taxon>
        <taxon>Streptosporangiales</taxon>
        <taxon>Nocardiopsidaceae</taxon>
        <taxon>Murinocardiopsis</taxon>
    </lineage>
</organism>
<dbReference type="SUPFAM" id="SSF48208">
    <property type="entry name" value="Six-hairpin glycosidases"/>
    <property type="match status" value="1"/>
</dbReference>
<evidence type="ECO:0000313" key="5">
    <source>
        <dbReference type="EMBL" id="PSK95950.1"/>
    </source>
</evidence>
<dbReference type="PANTHER" id="PTHR10412:SF11">
    <property type="entry name" value="MANNOSYL-OLIGOSACCHARIDE GLUCOSIDASE"/>
    <property type="match status" value="1"/>
</dbReference>
<sequence length="443" mass="47212">MTPAPAAPGPAAAPGTAAELRRAATRVLLGNWTGRSTVPSRGLYPHQWSWDSAFIAVGLRHLSPRRAQWELESMTAAQWADGRLPHIVFDPATPRGAYFPGPDFWRSAGAGAGANAETSGIVQPPVHAIAAWEVHRADPETSRRRGFLERVYPRLAAWHHYLARERDLGGAGLAAAVHPWESGMDNSPAWDAALARVAPAPADSFARRDLDHAPVADRPTDADYGRYVRLAADYRDHGYDDARAPHAFRVEDPSMNALLIAAEHALAAIAAELGGDAAAHSGRAAVLTKALVGTLYDPGARMFFARDLVTGAHIAEHTVAGLVPLIVPGLPVAADLVATARGPRFGIGQGRLVPSYDRTGHAFDPCRYWRGPGWFNMSWLVHRGLVLHGAADLAADLRTAMTAAAGRTGFAEYVDPHSGQARGARAFSWTAAVTLDLLAGEAA</sequence>
<comment type="caution">
    <text evidence="5">The sequence shown here is derived from an EMBL/GenBank/DDBJ whole genome shotgun (WGS) entry which is preliminary data.</text>
</comment>
<dbReference type="EMBL" id="PYGA01000013">
    <property type="protein sequence ID" value="PSK95950.1"/>
    <property type="molecule type" value="Genomic_DNA"/>
</dbReference>
<dbReference type="InterPro" id="IPR054491">
    <property type="entry name" value="MGH1-like_GH"/>
</dbReference>
<dbReference type="Gene3D" id="1.50.10.10">
    <property type="match status" value="1"/>
</dbReference>
<evidence type="ECO:0000256" key="2">
    <source>
        <dbReference type="ARBA" id="ARBA00022801"/>
    </source>
</evidence>
<name>A0A2P8DFH2_9ACTN</name>
<reference evidence="5 6" key="1">
    <citation type="submission" date="2018-03" db="EMBL/GenBank/DDBJ databases">
        <title>Genomic Encyclopedia of Archaeal and Bacterial Type Strains, Phase II (KMG-II): from individual species to whole genera.</title>
        <authorList>
            <person name="Goeker M."/>
        </authorList>
    </citation>
    <scope>NUCLEOTIDE SEQUENCE [LARGE SCALE GENOMIC DNA]</scope>
    <source>
        <strain evidence="5 6">DSM 45312</strain>
    </source>
</reference>
<protein>
    <recommendedName>
        <fullName evidence="4">Mannosylglycerate hydrolase MGH1-like glycoside hydrolase domain-containing protein</fullName>
    </recommendedName>
</protein>
<feature type="domain" description="Mannosylglycerate hydrolase MGH1-like glycoside hydrolase" evidence="4">
    <location>
        <begin position="44"/>
        <end position="430"/>
    </location>
</feature>
<comment type="similarity">
    <text evidence="1">Belongs to the glycosyl hydrolase 63 family.</text>
</comment>
<dbReference type="InterPro" id="IPR008928">
    <property type="entry name" value="6-hairpin_glycosidase_sf"/>
</dbReference>
<dbReference type="InterPro" id="IPR012341">
    <property type="entry name" value="6hp_glycosidase-like_sf"/>
</dbReference>
<keyword evidence="3" id="KW-0326">Glycosidase</keyword>
<dbReference type="AlphaFoldDB" id="A0A2P8DFH2"/>
<evidence type="ECO:0000313" key="6">
    <source>
        <dbReference type="Proteomes" id="UP000240542"/>
    </source>
</evidence>
<dbReference type="RefSeq" id="WP_170134265.1">
    <property type="nucleotide sequence ID" value="NZ_PYGA01000013.1"/>
</dbReference>
<proteinExistence type="inferred from homology"/>
<dbReference type="GO" id="GO:0009311">
    <property type="term" value="P:oligosaccharide metabolic process"/>
    <property type="evidence" value="ECO:0007669"/>
    <property type="project" value="InterPro"/>
</dbReference>
<dbReference type="Pfam" id="PF22422">
    <property type="entry name" value="MGH1-like_GH"/>
    <property type="match status" value="1"/>
</dbReference>